<dbReference type="Pfam" id="PF03480">
    <property type="entry name" value="DctP"/>
    <property type="match status" value="1"/>
</dbReference>
<dbReference type="EMBL" id="BARW01010929">
    <property type="protein sequence ID" value="GAI82187.1"/>
    <property type="molecule type" value="Genomic_DNA"/>
</dbReference>
<gene>
    <name evidence="2" type="ORF">S12H4_21292</name>
</gene>
<dbReference type="GO" id="GO:0055085">
    <property type="term" value="P:transmembrane transport"/>
    <property type="evidence" value="ECO:0007669"/>
    <property type="project" value="InterPro"/>
</dbReference>
<dbReference type="AlphaFoldDB" id="X1RN58"/>
<sequence>TDLRWAYDISGICINKELWDGLPDDLKTAIEKAAKIAEERDYEVHRRAEVDFRKTLVDKGLEIHTITNEEISLWIEKTDVPAIWAKVAKPWLDKAFPGEDMVGKILEEINIIREFVTK</sequence>
<reference evidence="2" key="1">
    <citation type="journal article" date="2014" name="Front. Microbiol.">
        <title>High frequency of phylogenetically diverse reductive dehalogenase-homologous genes in deep subseafloor sedimentary metagenomes.</title>
        <authorList>
            <person name="Kawai M."/>
            <person name="Futagami T."/>
            <person name="Toyoda A."/>
            <person name="Takaki Y."/>
            <person name="Nishi S."/>
            <person name="Hori S."/>
            <person name="Arai W."/>
            <person name="Tsubouchi T."/>
            <person name="Morono Y."/>
            <person name="Uchiyama I."/>
            <person name="Ito T."/>
            <person name="Fujiyama A."/>
            <person name="Inagaki F."/>
            <person name="Takami H."/>
        </authorList>
    </citation>
    <scope>NUCLEOTIDE SEQUENCE</scope>
    <source>
        <strain evidence="2">Expedition CK06-06</strain>
    </source>
</reference>
<comment type="caution">
    <text evidence="2">The sequence shown here is derived from an EMBL/GenBank/DDBJ whole genome shotgun (WGS) entry which is preliminary data.</text>
</comment>
<dbReference type="InterPro" id="IPR038404">
    <property type="entry name" value="TRAP_DctP_sf"/>
</dbReference>
<dbReference type="InterPro" id="IPR018389">
    <property type="entry name" value="DctP_fam"/>
</dbReference>
<protein>
    <recommendedName>
        <fullName evidence="3">C4-dicarboxylate ABC transporter substrate-binding protein</fullName>
    </recommendedName>
</protein>
<dbReference type="Gene3D" id="3.40.190.170">
    <property type="entry name" value="Bacterial extracellular solute-binding protein, family 7"/>
    <property type="match status" value="1"/>
</dbReference>
<organism evidence="2">
    <name type="scientific">marine sediment metagenome</name>
    <dbReference type="NCBI Taxonomy" id="412755"/>
    <lineage>
        <taxon>unclassified sequences</taxon>
        <taxon>metagenomes</taxon>
        <taxon>ecological metagenomes</taxon>
    </lineage>
</organism>
<feature type="non-terminal residue" evidence="2">
    <location>
        <position position="1"/>
    </location>
</feature>
<name>X1RN58_9ZZZZ</name>
<evidence type="ECO:0000256" key="1">
    <source>
        <dbReference type="ARBA" id="ARBA00022729"/>
    </source>
</evidence>
<evidence type="ECO:0008006" key="3">
    <source>
        <dbReference type="Google" id="ProtNLM"/>
    </source>
</evidence>
<proteinExistence type="predicted"/>
<accession>X1RN58</accession>
<evidence type="ECO:0000313" key="2">
    <source>
        <dbReference type="EMBL" id="GAI82187.1"/>
    </source>
</evidence>
<keyword evidence="1" id="KW-0732">Signal</keyword>